<keyword evidence="2" id="KW-1185">Reference proteome</keyword>
<evidence type="ECO:0000313" key="2">
    <source>
        <dbReference type="Proteomes" id="UP001292079"/>
    </source>
</evidence>
<dbReference type="AlphaFoldDB" id="A0AAE1ZCN5"/>
<organism evidence="1 2">
    <name type="scientific">Schistosoma mekongi</name>
    <name type="common">Parasitic worm</name>
    <dbReference type="NCBI Taxonomy" id="38744"/>
    <lineage>
        <taxon>Eukaryota</taxon>
        <taxon>Metazoa</taxon>
        <taxon>Spiralia</taxon>
        <taxon>Lophotrochozoa</taxon>
        <taxon>Platyhelminthes</taxon>
        <taxon>Trematoda</taxon>
        <taxon>Digenea</taxon>
        <taxon>Strigeidida</taxon>
        <taxon>Schistosomatoidea</taxon>
        <taxon>Schistosomatidae</taxon>
        <taxon>Schistosoma</taxon>
    </lineage>
</organism>
<comment type="caution">
    <text evidence="1">The sequence shown here is derived from an EMBL/GenBank/DDBJ whole genome shotgun (WGS) entry which is preliminary data.</text>
</comment>
<protein>
    <submittedName>
        <fullName evidence="1">Uncharacterized protein</fullName>
    </submittedName>
</protein>
<reference evidence="1" key="2">
    <citation type="journal article" date="2023" name="Infect Dis Poverty">
        <title>Chromosome-scale genome of the human blood fluke Schistosoma mekongi and its implications for public health.</title>
        <authorList>
            <person name="Zhou M."/>
            <person name="Xu L."/>
            <person name="Xu D."/>
            <person name="Chen W."/>
            <person name="Khan J."/>
            <person name="Hu Y."/>
            <person name="Huang H."/>
            <person name="Wei H."/>
            <person name="Zhang Y."/>
            <person name="Chusongsang P."/>
            <person name="Tanasarnprasert K."/>
            <person name="Hu X."/>
            <person name="Limpanont Y."/>
            <person name="Lv Z."/>
        </authorList>
    </citation>
    <scope>NUCLEOTIDE SEQUENCE</scope>
    <source>
        <strain evidence="1">LV_2022a</strain>
    </source>
</reference>
<sequence length="421" mass="49504">MMLTELDKYRKLPQQTDDNKLEIHLELNNARYQKAYERMKELKQYTETPCRSIQTTTDVDRKNDLESFMKMMMIQQFQQQNLLYQSALLNTLTKEERAQYITHYLPYGNNMNSDERSEKKRLPLESRTITKHNQSMISYYALQTHDNASKLRIFGYIQLFALIIKQSINQPPFRLSKDTNFAFMLRYSAEYLAGSLKDINNEFGRKLQSLENKTTNQLNSLMSTKLDRNQQKTIKIELYDLFDCILIELTEKLTTKPLFAINKDSTSYSMLIKEQLYPKDYFTTLEKAHINLTEQGTLRIVTLFEVKILIIGLIFLRALITKLFLGFELGLSNEITQNKTSINNKLLGSICTYIYRKIMAEIISERTRTTDLPVPTELQSAIFSDNEMKEIYGMLGRRYLANFIGKYKRWLQDYCKALLTV</sequence>
<evidence type="ECO:0000313" key="1">
    <source>
        <dbReference type="EMBL" id="KAK4470989.1"/>
    </source>
</evidence>
<name>A0AAE1ZCN5_SCHME</name>
<dbReference type="Proteomes" id="UP001292079">
    <property type="component" value="Unassembled WGS sequence"/>
</dbReference>
<dbReference type="EMBL" id="JALJAT010000004">
    <property type="protein sequence ID" value="KAK4470989.1"/>
    <property type="molecule type" value="Genomic_DNA"/>
</dbReference>
<accession>A0AAE1ZCN5</accession>
<gene>
    <name evidence="1" type="ORF">MN116_006491</name>
</gene>
<reference evidence="1" key="1">
    <citation type="submission" date="2022-04" db="EMBL/GenBank/DDBJ databases">
        <authorList>
            <person name="Xu L."/>
            <person name="Lv Z."/>
        </authorList>
    </citation>
    <scope>NUCLEOTIDE SEQUENCE</scope>
    <source>
        <strain evidence="1">LV_2022a</strain>
    </source>
</reference>
<proteinExistence type="predicted"/>